<feature type="compositionally biased region" description="Basic and acidic residues" evidence="1">
    <location>
        <begin position="820"/>
        <end position="834"/>
    </location>
</feature>
<feature type="compositionally biased region" description="Polar residues" evidence="1">
    <location>
        <begin position="604"/>
        <end position="617"/>
    </location>
</feature>
<dbReference type="EMBL" id="KZ451916">
    <property type="protein sequence ID" value="PKA62563.1"/>
    <property type="molecule type" value="Genomic_DNA"/>
</dbReference>
<evidence type="ECO:0000313" key="2">
    <source>
        <dbReference type="EMBL" id="PKA62563.1"/>
    </source>
</evidence>
<feature type="compositionally biased region" description="Basic and acidic residues" evidence="1">
    <location>
        <begin position="903"/>
        <end position="923"/>
    </location>
</feature>
<evidence type="ECO:0000313" key="3">
    <source>
        <dbReference type="Proteomes" id="UP000236161"/>
    </source>
</evidence>
<feature type="compositionally biased region" description="Polar residues" evidence="1">
    <location>
        <begin position="147"/>
        <end position="156"/>
    </location>
</feature>
<reference evidence="2 3" key="1">
    <citation type="journal article" date="2017" name="Nature">
        <title>The Apostasia genome and the evolution of orchids.</title>
        <authorList>
            <person name="Zhang G.Q."/>
            <person name="Liu K.W."/>
            <person name="Li Z."/>
            <person name="Lohaus R."/>
            <person name="Hsiao Y.Y."/>
            <person name="Niu S.C."/>
            <person name="Wang J.Y."/>
            <person name="Lin Y.C."/>
            <person name="Xu Q."/>
            <person name="Chen L.J."/>
            <person name="Yoshida K."/>
            <person name="Fujiwara S."/>
            <person name="Wang Z.W."/>
            <person name="Zhang Y.Q."/>
            <person name="Mitsuda N."/>
            <person name="Wang M."/>
            <person name="Liu G.H."/>
            <person name="Pecoraro L."/>
            <person name="Huang H.X."/>
            <person name="Xiao X.J."/>
            <person name="Lin M."/>
            <person name="Wu X.Y."/>
            <person name="Wu W.L."/>
            <person name="Chen Y.Y."/>
            <person name="Chang S.B."/>
            <person name="Sakamoto S."/>
            <person name="Ohme-Takagi M."/>
            <person name="Yagi M."/>
            <person name="Zeng S.J."/>
            <person name="Shen C.Y."/>
            <person name="Yeh C.M."/>
            <person name="Luo Y.B."/>
            <person name="Tsai W.C."/>
            <person name="Van de Peer Y."/>
            <person name="Liu Z.J."/>
        </authorList>
    </citation>
    <scope>NUCLEOTIDE SEQUENCE [LARGE SCALE GENOMIC DNA]</scope>
    <source>
        <strain evidence="3">cv. Shenzhen</strain>
        <tissue evidence="2">Stem</tissue>
    </source>
</reference>
<feature type="compositionally biased region" description="Polar residues" evidence="1">
    <location>
        <begin position="699"/>
        <end position="711"/>
    </location>
</feature>
<feature type="compositionally biased region" description="Low complexity" evidence="1">
    <location>
        <begin position="130"/>
        <end position="142"/>
    </location>
</feature>
<feature type="compositionally biased region" description="Polar residues" evidence="1">
    <location>
        <begin position="254"/>
        <end position="270"/>
    </location>
</feature>
<evidence type="ECO:0000256" key="1">
    <source>
        <dbReference type="SAM" id="MobiDB-lite"/>
    </source>
</evidence>
<feature type="compositionally biased region" description="Polar residues" evidence="1">
    <location>
        <begin position="113"/>
        <end position="124"/>
    </location>
</feature>
<keyword evidence="3" id="KW-1185">Reference proteome</keyword>
<feature type="compositionally biased region" description="Polar residues" evidence="1">
    <location>
        <begin position="718"/>
        <end position="728"/>
    </location>
</feature>
<proteinExistence type="predicted"/>
<dbReference type="AlphaFoldDB" id="A0A2I0B442"/>
<feature type="compositionally biased region" description="Basic and acidic residues" evidence="1">
    <location>
        <begin position="209"/>
        <end position="222"/>
    </location>
</feature>
<feature type="compositionally biased region" description="Polar residues" evidence="1">
    <location>
        <begin position="757"/>
        <end position="775"/>
    </location>
</feature>
<feature type="region of interest" description="Disordered" evidence="1">
    <location>
        <begin position="564"/>
        <end position="942"/>
    </location>
</feature>
<accession>A0A2I0B442</accession>
<feature type="compositionally biased region" description="Polar residues" evidence="1">
    <location>
        <begin position="462"/>
        <end position="475"/>
    </location>
</feature>
<feature type="compositionally biased region" description="Low complexity" evidence="1">
    <location>
        <begin position="435"/>
        <end position="450"/>
    </location>
</feature>
<name>A0A2I0B442_9ASPA</name>
<organism evidence="2 3">
    <name type="scientific">Apostasia shenzhenica</name>
    <dbReference type="NCBI Taxonomy" id="1088818"/>
    <lineage>
        <taxon>Eukaryota</taxon>
        <taxon>Viridiplantae</taxon>
        <taxon>Streptophyta</taxon>
        <taxon>Embryophyta</taxon>
        <taxon>Tracheophyta</taxon>
        <taxon>Spermatophyta</taxon>
        <taxon>Magnoliopsida</taxon>
        <taxon>Liliopsida</taxon>
        <taxon>Asparagales</taxon>
        <taxon>Orchidaceae</taxon>
        <taxon>Apostasioideae</taxon>
        <taxon>Apostasia</taxon>
    </lineage>
</organism>
<feature type="compositionally biased region" description="Polar residues" evidence="1">
    <location>
        <begin position="223"/>
        <end position="239"/>
    </location>
</feature>
<feature type="compositionally biased region" description="Basic and acidic residues" evidence="1">
    <location>
        <begin position="317"/>
        <end position="328"/>
    </location>
</feature>
<feature type="compositionally biased region" description="Basic and acidic residues" evidence="1">
    <location>
        <begin position="670"/>
        <end position="679"/>
    </location>
</feature>
<feature type="compositionally biased region" description="Polar residues" evidence="1">
    <location>
        <begin position="583"/>
        <end position="592"/>
    </location>
</feature>
<feature type="compositionally biased region" description="Gly residues" evidence="1">
    <location>
        <begin position="926"/>
        <end position="942"/>
    </location>
</feature>
<feature type="region of interest" description="Disordered" evidence="1">
    <location>
        <begin position="1"/>
        <end position="533"/>
    </location>
</feature>
<dbReference type="Proteomes" id="UP000236161">
    <property type="component" value="Unassembled WGS sequence"/>
</dbReference>
<feature type="compositionally biased region" description="Low complexity" evidence="1">
    <location>
        <begin position="876"/>
        <end position="888"/>
    </location>
</feature>
<feature type="compositionally biased region" description="Polar residues" evidence="1">
    <location>
        <begin position="169"/>
        <end position="201"/>
    </location>
</feature>
<feature type="compositionally biased region" description="Basic and acidic residues" evidence="1">
    <location>
        <begin position="1"/>
        <end position="22"/>
    </location>
</feature>
<feature type="compositionally biased region" description="Polar residues" evidence="1">
    <location>
        <begin position="41"/>
        <end position="67"/>
    </location>
</feature>
<sequence length="942" mass="99893">MKGSPADRTKEATGKDKAEVFRGGEWGGNYTSPKVAEASQEKNPSASNPWESSVDNSKQSAAWQSRSTHVKQACSWGDSADTSAASVKTGSQTSNWDNVKTSTTSERDKSKQTVETGNWNTTANDGGWGASTSSATAPAETGGPTGNWDNVSTSGPSAWEKSKPEGASETGSWNNTGFSSESQTNGWNKQKLSNVDQTSGWNKAGTAEGGKDGWKDSLDKQKNSVGHSSGQWSAGNAKTNGSDWGGGSNWSQGRSNNENFSTSDRSNSWNDQKDFDGGRAYNRGRGRGRYGGRGFRNGENSGKPGDSDVSWRFGRGFRNEDNSGKPDDSDGNWKFGRGGSRGRGRNGGCSFNRDSSDDTQQFGRGRGRGRGRGNGRGQFESSDWWKSRQSSENDGGSSIKSDWGVTEASGWSSGWSGSSGGNAEISAGNMDQKVGWSGKSSGGQRSSGWGNVPGEVKDYTITDHTSGWNQSSKSDATVGESKWNSKIASGWSGSRGGNAEKSAGNMDQKVGWSSGKSLGGVGSSGWGNASDITGEVKDDTIIDRSSCWNHSLKSDATLGDAKWNSKIATSSQPVDWKMKEIKSASTSNSTEPSFADWVHGLPQNKASTNEGNWSNEKSSPRDDAGRLTANDWCQSSTAKKEKHSSDNDCGWGGHDENTRGNYSSSANDHIWAKGKEPSSDSKSVCTGIWGSSKGWGDNSGEQGQQSTTAWETSKEPNSKSNWSGQASDSSGNQISGWNNGGGNQWSKPKAFGVDDQFASNDSLYKGSGNQAQSGNWRHESDQGQPFGGRGRGNTFSTRGRGRGRNYGGRHSYGWNSGDGSGRDGNRYNDRRDTSHSNQNELKSGGGWSSGAIAEKGSWDSWKSERQSQPAGWANMSSGKGDSSKSSWDSPKDCGSSRSGWESASDKENATSEVGGEVHKKISDGADGAGGWNTKGSDGRSGQ</sequence>
<feature type="compositionally biased region" description="Polar residues" evidence="1">
    <location>
        <begin position="80"/>
        <end position="104"/>
    </location>
</feature>
<protein>
    <submittedName>
        <fullName evidence="2">Uncharacterized protein</fullName>
    </submittedName>
</protein>
<gene>
    <name evidence="2" type="ORF">AXF42_Ash012149</name>
</gene>
<feature type="compositionally biased region" description="Gly residues" evidence="1">
    <location>
        <begin position="336"/>
        <end position="347"/>
    </location>
</feature>